<dbReference type="InterPro" id="IPR029045">
    <property type="entry name" value="ClpP/crotonase-like_dom_sf"/>
</dbReference>
<name>A0ABP8M512_9BACT</name>
<dbReference type="InterPro" id="IPR040573">
    <property type="entry name" value="TSP_N"/>
</dbReference>
<evidence type="ECO:0000256" key="6">
    <source>
        <dbReference type="SAM" id="Coils"/>
    </source>
</evidence>
<dbReference type="SUPFAM" id="SSF50156">
    <property type="entry name" value="PDZ domain-like"/>
    <property type="match status" value="1"/>
</dbReference>
<dbReference type="PROSITE" id="PS50106">
    <property type="entry name" value="PDZ"/>
    <property type="match status" value="1"/>
</dbReference>
<dbReference type="Proteomes" id="UP001500840">
    <property type="component" value="Unassembled WGS sequence"/>
</dbReference>
<keyword evidence="3 5" id="KW-0378">Hydrolase</keyword>
<keyword evidence="4 5" id="KW-0720">Serine protease</keyword>
<evidence type="ECO:0000256" key="4">
    <source>
        <dbReference type="ARBA" id="ARBA00022825"/>
    </source>
</evidence>
<dbReference type="InterPro" id="IPR020992">
    <property type="entry name" value="Tail_Prtase_C"/>
</dbReference>
<dbReference type="CDD" id="cd07560">
    <property type="entry name" value="Peptidase_S41_CPP"/>
    <property type="match status" value="1"/>
</dbReference>
<dbReference type="EMBL" id="BAABGA010000005">
    <property type="protein sequence ID" value="GAA4443574.1"/>
    <property type="molecule type" value="Genomic_DNA"/>
</dbReference>
<protein>
    <submittedName>
        <fullName evidence="9">Carboxy terminal-processing peptidase</fullName>
    </submittedName>
</protein>
<dbReference type="PANTHER" id="PTHR32060">
    <property type="entry name" value="TAIL-SPECIFIC PROTEASE"/>
    <property type="match status" value="1"/>
</dbReference>
<reference evidence="10" key="1">
    <citation type="journal article" date="2019" name="Int. J. Syst. Evol. Microbiol.">
        <title>The Global Catalogue of Microorganisms (GCM) 10K type strain sequencing project: providing services to taxonomists for standard genome sequencing and annotation.</title>
        <authorList>
            <consortium name="The Broad Institute Genomics Platform"/>
            <consortium name="The Broad Institute Genome Sequencing Center for Infectious Disease"/>
            <person name="Wu L."/>
            <person name="Ma J."/>
        </authorList>
    </citation>
    <scope>NUCLEOTIDE SEQUENCE [LARGE SCALE GENOMIC DNA]</scope>
    <source>
        <strain evidence="10">JCM 17759</strain>
    </source>
</reference>
<dbReference type="SMART" id="SM00228">
    <property type="entry name" value="PDZ"/>
    <property type="match status" value="1"/>
</dbReference>
<evidence type="ECO:0000256" key="3">
    <source>
        <dbReference type="ARBA" id="ARBA00022801"/>
    </source>
</evidence>
<dbReference type="Pfam" id="PF03572">
    <property type="entry name" value="Peptidase_S41"/>
    <property type="match status" value="1"/>
</dbReference>
<feature type="domain" description="PDZ" evidence="8">
    <location>
        <begin position="297"/>
        <end position="374"/>
    </location>
</feature>
<proteinExistence type="inferred from homology"/>
<dbReference type="InterPro" id="IPR001478">
    <property type="entry name" value="PDZ"/>
</dbReference>
<accession>A0ABP8M512</accession>
<dbReference type="SMART" id="SM00245">
    <property type="entry name" value="TSPc"/>
    <property type="match status" value="1"/>
</dbReference>
<feature type="compositionally biased region" description="Polar residues" evidence="7">
    <location>
        <begin position="1"/>
        <end position="16"/>
    </location>
</feature>
<evidence type="ECO:0000256" key="1">
    <source>
        <dbReference type="ARBA" id="ARBA00009179"/>
    </source>
</evidence>
<dbReference type="Pfam" id="PF00595">
    <property type="entry name" value="PDZ"/>
    <property type="match status" value="1"/>
</dbReference>
<evidence type="ECO:0000256" key="7">
    <source>
        <dbReference type="SAM" id="MobiDB-lite"/>
    </source>
</evidence>
<dbReference type="PANTHER" id="PTHR32060:SF22">
    <property type="entry name" value="CARBOXYL-TERMINAL-PROCESSING PEPTIDASE 3, CHLOROPLASTIC"/>
    <property type="match status" value="1"/>
</dbReference>
<dbReference type="Pfam" id="PF11818">
    <property type="entry name" value="DUF3340"/>
    <property type="match status" value="1"/>
</dbReference>
<evidence type="ECO:0000313" key="10">
    <source>
        <dbReference type="Proteomes" id="UP001500840"/>
    </source>
</evidence>
<keyword evidence="6" id="KW-0175">Coiled coil</keyword>
<dbReference type="SUPFAM" id="SSF52096">
    <property type="entry name" value="ClpP/crotonase"/>
    <property type="match status" value="1"/>
</dbReference>
<evidence type="ECO:0000256" key="2">
    <source>
        <dbReference type="ARBA" id="ARBA00022670"/>
    </source>
</evidence>
<feature type="coiled-coil region" evidence="6">
    <location>
        <begin position="686"/>
        <end position="713"/>
    </location>
</feature>
<evidence type="ECO:0000313" key="9">
    <source>
        <dbReference type="EMBL" id="GAA4443574.1"/>
    </source>
</evidence>
<dbReference type="InterPro" id="IPR004447">
    <property type="entry name" value="Peptidase_S41A"/>
</dbReference>
<sequence>MDCRFSTANRTLSDPNAWSDPPLSDNASDAFAPQSPKRSRPLSKWSRPLLAILVVALIAEVSPAQNEQATIDRPAVEQAIGNATKPNLGPAKLATPGPKDPLVARLIATLMPRNHVSSQKLNDTISQRALNLFLKSLDPMKLYFLQGDIDQFQRNATRIDDMVQAGDLSFAYEVFGRFVQRVDERVSVALQMLDGEFDFTIDEQIITDPEATVYAKDANEANDRWRRQIKYALLDLKDEGKEGAEARDLLRRRYLRYDRRWRDTDSDALLEMYLTAVTMAYDPHSTYMSPDSLDEFDMIMRLSLDGIGAQLREKDGNTVVSRVIPGGAAAKHGKLKTDDVIVSVGQDEEGPMVDIVEMPLNDVVGLIRGKAGTIVRLGVKPGGAGEVEIHRIVRARIELDESAARGKIIEHSMPDAPGQTKKIGYINLPSFYMDMEGAKNNKRDFRSSTRDVLRIIEEFKSQGIDGIVLDLSTNGGGSLTEAINLTGLFIDRGPVVQVKNADGSVQQYDDDDRGTAWDGPLVVMTSKFSASASEIFAGAIKDYRRGIVVGDPTSHGKGTVQTLMDLGQQLFRNNRANYGALKVTLQQFYLPDGESTQLAGVAADIVLPSITAKMDVSESDLKFALPNDRVKPAKHENYNMVPADLIGQLRNDSMGRISQEKEFTELLKRIELYVQQKEQASISLKEDEFMARRKELDAQKEEEEKELEAEVGAQEVYRDYFYNREVLNIAHQYIDGLKKQNLAVAR</sequence>
<keyword evidence="2 5" id="KW-0645">Protease</keyword>
<dbReference type="Gene3D" id="3.90.226.10">
    <property type="entry name" value="2-enoyl-CoA Hydratase, Chain A, domain 1"/>
    <property type="match status" value="1"/>
</dbReference>
<comment type="caution">
    <text evidence="9">The sequence shown here is derived from an EMBL/GenBank/DDBJ whole genome shotgun (WGS) entry which is preliminary data.</text>
</comment>
<gene>
    <name evidence="9" type="ORF">GCM10023156_00830</name>
</gene>
<dbReference type="Pfam" id="PF17804">
    <property type="entry name" value="TSP_NTD"/>
    <property type="match status" value="1"/>
</dbReference>
<keyword evidence="10" id="KW-1185">Reference proteome</keyword>
<dbReference type="RefSeq" id="WP_345318378.1">
    <property type="nucleotide sequence ID" value="NZ_BAABGA010000005.1"/>
</dbReference>
<dbReference type="Gene3D" id="2.30.42.10">
    <property type="match status" value="1"/>
</dbReference>
<dbReference type="InterPro" id="IPR036034">
    <property type="entry name" value="PDZ_sf"/>
</dbReference>
<comment type="similarity">
    <text evidence="1 5">Belongs to the peptidase S41A family.</text>
</comment>
<dbReference type="NCBIfam" id="TIGR00225">
    <property type="entry name" value="prc"/>
    <property type="match status" value="1"/>
</dbReference>
<evidence type="ECO:0000256" key="5">
    <source>
        <dbReference type="RuleBase" id="RU004404"/>
    </source>
</evidence>
<feature type="region of interest" description="Disordered" evidence="7">
    <location>
        <begin position="1"/>
        <end position="42"/>
    </location>
</feature>
<dbReference type="CDD" id="cd06782">
    <property type="entry name" value="cpPDZ_CPP-like"/>
    <property type="match status" value="1"/>
</dbReference>
<dbReference type="InterPro" id="IPR005151">
    <property type="entry name" value="Tail-specific_protease"/>
</dbReference>
<organism evidence="9 10">
    <name type="scientific">Novipirellula rosea</name>
    <dbReference type="NCBI Taxonomy" id="1031540"/>
    <lineage>
        <taxon>Bacteria</taxon>
        <taxon>Pseudomonadati</taxon>
        <taxon>Planctomycetota</taxon>
        <taxon>Planctomycetia</taxon>
        <taxon>Pirellulales</taxon>
        <taxon>Pirellulaceae</taxon>
        <taxon>Novipirellula</taxon>
    </lineage>
</organism>
<evidence type="ECO:0000259" key="8">
    <source>
        <dbReference type="PROSITE" id="PS50106"/>
    </source>
</evidence>